<evidence type="ECO:0000313" key="2">
    <source>
        <dbReference type="EMBL" id="HIX19447.1"/>
    </source>
</evidence>
<dbReference type="SUPFAM" id="SSF54373">
    <property type="entry name" value="FAD-linked reductases, C-terminal domain"/>
    <property type="match status" value="1"/>
</dbReference>
<dbReference type="Gene3D" id="3.40.50.720">
    <property type="entry name" value="NAD(P)-binding Rossmann-like Domain"/>
    <property type="match status" value="3"/>
</dbReference>
<dbReference type="GO" id="GO:0008767">
    <property type="term" value="F:UDP-galactopyranose mutase activity"/>
    <property type="evidence" value="ECO:0007669"/>
    <property type="project" value="InterPro"/>
</dbReference>
<sequence length="384" mass="44329">MKRVLIIGAGLAGSVLARRLAEAGVPSLVIDRRDHVAGLCYSSRDEETGVDVHRYGPHIFHTNSERVWTFVQRFVPWVSWVNTIMATNARGVFSLPINLHTINQLYGTRLTPSQARSFIESKQDKSITNPANAEEQLLRFVGRDIYETFFRDYSTKQWGVSPREMPADIIKRIPIRFHYGENYYNDLYQGFPVGGYTLFVQRMLEHELIEVKTATPFDKAMEAEFAHCFYSGPLDAYFDYAAGELGYRTLDFRYERGRGTLQGCGCLNYTDMSETFTRGHEHKFFSPWEQHEHSVVVYEYSREAARGDDGYYPKRFAGDMRKLADYLKLVDQTERLSFIGRLGCYRYLDMHQVIASSLDYADRYLAALSRHELSELPKMSVNPL</sequence>
<evidence type="ECO:0000259" key="1">
    <source>
        <dbReference type="Pfam" id="PF03275"/>
    </source>
</evidence>
<dbReference type="EMBL" id="DXFQ01000040">
    <property type="protein sequence ID" value="HIX19447.1"/>
    <property type="molecule type" value="Genomic_DNA"/>
</dbReference>
<dbReference type="GO" id="GO:0050660">
    <property type="term" value="F:flavin adenine dinucleotide binding"/>
    <property type="evidence" value="ECO:0007669"/>
    <property type="project" value="TreeGrafter"/>
</dbReference>
<dbReference type="AlphaFoldDB" id="A0A9D2AGU9"/>
<organism evidence="2 3">
    <name type="scientific">Candidatus Akkermansia intestinigallinarum</name>
    <dbReference type="NCBI Taxonomy" id="2838431"/>
    <lineage>
        <taxon>Bacteria</taxon>
        <taxon>Pseudomonadati</taxon>
        <taxon>Verrucomicrobiota</taxon>
        <taxon>Verrucomicrobiia</taxon>
        <taxon>Verrucomicrobiales</taxon>
        <taxon>Akkermansiaceae</taxon>
        <taxon>Akkermansia</taxon>
    </lineage>
</organism>
<dbReference type="Proteomes" id="UP000823964">
    <property type="component" value="Unassembled WGS sequence"/>
</dbReference>
<dbReference type="PANTHER" id="PTHR21197">
    <property type="entry name" value="UDP-GALACTOPYRANOSE MUTASE"/>
    <property type="match status" value="1"/>
</dbReference>
<dbReference type="InterPro" id="IPR015899">
    <property type="entry name" value="UDP-GalPyranose_mutase_C"/>
</dbReference>
<reference evidence="2" key="2">
    <citation type="submission" date="2021-04" db="EMBL/GenBank/DDBJ databases">
        <authorList>
            <person name="Gilroy R."/>
        </authorList>
    </citation>
    <scope>NUCLEOTIDE SEQUENCE</scope>
    <source>
        <strain evidence="2">14975</strain>
    </source>
</reference>
<feature type="domain" description="UDP-galactopyranose mutase C-terminal" evidence="1">
    <location>
        <begin position="149"/>
        <end position="347"/>
    </location>
</feature>
<proteinExistence type="predicted"/>
<name>A0A9D2AGU9_9BACT</name>
<protein>
    <submittedName>
        <fullName evidence="2">NAD(P)-binding protein</fullName>
    </submittedName>
</protein>
<reference evidence="2" key="1">
    <citation type="journal article" date="2021" name="PeerJ">
        <title>Extensive microbial diversity within the chicken gut microbiome revealed by metagenomics and culture.</title>
        <authorList>
            <person name="Gilroy R."/>
            <person name="Ravi A."/>
            <person name="Getino M."/>
            <person name="Pursley I."/>
            <person name="Horton D.L."/>
            <person name="Alikhan N.F."/>
            <person name="Baker D."/>
            <person name="Gharbi K."/>
            <person name="Hall N."/>
            <person name="Watson M."/>
            <person name="Adriaenssens E.M."/>
            <person name="Foster-Nyarko E."/>
            <person name="Jarju S."/>
            <person name="Secka A."/>
            <person name="Antonio M."/>
            <person name="Oren A."/>
            <person name="Chaudhuri R.R."/>
            <person name="La Ragione R."/>
            <person name="Hildebrand F."/>
            <person name="Pallen M.J."/>
        </authorList>
    </citation>
    <scope>NUCLEOTIDE SEQUENCE</scope>
    <source>
        <strain evidence="2">14975</strain>
    </source>
</reference>
<dbReference type="Pfam" id="PF03275">
    <property type="entry name" value="GLF"/>
    <property type="match status" value="1"/>
</dbReference>
<dbReference type="SUPFAM" id="SSF51971">
    <property type="entry name" value="Nucleotide-binding domain"/>
    <property type="match status" value="1"/>
</dbReference>
<dbReference type="PANTHER" id="PTHR21197:SF0">
    <property type="entry name" value="UDP-GALACTOPYRANOSE MUTASE"/>
    <property type="match status" value="1"/>
</dbReference>
<accession>A0A9D2AGU9</accession>
<evidence type="ECO:0000313" key="3">
    <source>
        <dbReference type="Proteomes" id="UP000823964"/>
    </source>
</evidence>
<gene>
    <name evidence="2" type="ORF">H9862_02445</name>
</gene>
<dbReference type="GO" id="GO:0005829">
    <property type="term" value="C:cytosol"/>
    <property type="evidence" value="ECO:0007669"/>
    <property type="project" value="TreeGrafter"/>
</dbReference>
<dbReference type="Pfam" id="PF13450">
    <property type="entry name" value="NAD_binding_8"/>
    <property type="match status" value="1"/>
</dbReference>
<comment type="caution">
    <text evidence="2">The sequence shown here is derived from an EMBL/GenBank/DDBJ whole genome shotgun (WGS) entry which is preliminary data.</text>
</comment>